<name>A0A1L8CNU8_9PROT</name>
<sequence>MHKHSNTPESFDSKEDEQSPMATVIMVTAVVGALGIISSAF</sequence>
<dbReference type="EMBL" id="BDFD01000013">
    <property type="protein sequence ID" value="GAV20595.1"/>
    <property type="molecule type" value="Genomic_DNA"/>
</dbReference>
<dbReference type="Proteomes" id="UP000231632">
    <property type="component" value="Unassembled WGS sequence"/>
</dbReference>
<evidence type="ECO:0000256" key="1">
    <source>
        <dbReference type="SAM" id="Phobius"/>
    </source>
</evidence>
<keyword evidence="3" id="KW-1185">Reference proteome</keyword>
<comment type="caution">
    <text evidence="2">The sequence shown here is derived from an EMBL/GenBank/DDBJ whole genome shotgun (WGS) entry which is preliminary data.</text>
</comment>
<dbReference type="RefSeq" id="WP_265331368.1">
    <property type="nucleotide sequence ID" value="NZ_BDFD01000013.1"/>
</dbReference>
<proteinExistence type="predicted"/>
<accession>A0A1L8CNU8</accession>
<dbReference type="STRING" id="1921010.MMIC_P1564"/>
<dbReference type="AlphaFoldDB" id="A0A1L8CNU8"/>
<organism evidence="2 3">
    <name type="scientific">Mariprofundus micogutta</name>
    <dbReference type="NCBI Taxonomy" id="1921010"/>
    <lineage>
        <taxon>Bacteria</taxon>
        <taxon>Pseudomonadati</taxon>
        <taxon>Pseudomonadota</taxon>
        <taxon>Candidatius Mariprofundia</taxon>
        <taxon>Mariprofundales</taxon>
        <taxon>Mariprofundaceae</taxon>
        <taxon>Mariprofundus</taxon>
    </lineage>
</organism>
<protein>
    <submittedName>
        <fullName evidence="2">Uncharacterized protein</fullName>
    </submittedName>
</protein>
<evidence type="ECO:0000313" key="3">
    <source>
        <dbReference type="Proteomes" id="UP000231632"/>
    </source>
</evidence>
<evidence type="ECO:0000313" key="2">
    <source>
        <dbReference type="EMBL" id="GAV20595.1"/>
    </source>
</evidence>
<gene>
    <name evidence="2" type="ORF">MMIC_P1564</name>
</gene>
<reference evidence="2 3" key="1">
    <citation type="journal article" date="2017" name="Arch. Microbiol.">
        <title>Mariprofundus micogutta sp. nov., a novel iron-oxidizing zetaproteobacterium isolated from a deep-sea hydrothermal field at the Bayonnaise knoll of the Izu-Ogasawara arc, and a description of Mariprofundales ord. nov. and Zetaproteobacteria classis nov.</title>
        <authorList>
            <person name="Makita H."/>
            <person name="Tanaka E."/>
            <person name="Mitsunobu S."/>
            <person name="Miyazaki M."/>
            <person name="Nunoura T."/>
            <person name="Uematsu K."/>
            <person name="Takaki Y."/>
            <person name="Nishi S."/>
            <person name="Shimamura S."/>
            <person name="Takai K."/>
        </authorList>
    </citation>
    <scope>NUCLEOTIDE SEQUENCE [LARGE SCALE GENOMIC DNA]</scope>
    <source>
        <strain evidence="2 3">ET2</strain>
    </source>
</reference>
<keyword evidence="1" id="KW-0472">Membrane</keyword>
<keyword evidence="1" id="KW-1133">Transmembrane helix</keyword>
<feature type="transmembrane region" description="Helical" evidence="1">
    <location>
        <begin position="20"/>
        <end position="40"/>
    </location>
</feature>
<keyword evidence="1" id="KW-0812">Transmembrane</keyword>